<dbReference type="NCBIfam" id="TIGR00121">
    <property type="entry name" value="birA_ligase"/>
    <property type="match status" value="1"/>
</dbReference>
<reference evidence="4" key="1">
    <citation type="journal article" date="2021" name="Proc. Natl. Acad. Sci. U.S.A.">
        <title>Three genomes in the algal genus Volvox reveal the fate of a haploid sex-determining region after a transition to homothallism.</title>
        <authorList>
            <person name="Yamamoto K."/>
            <person name="Hamaji T."/>
            <person name="Kawai-Toyooka H."/>
            <person name="Matsuzaki R."/>
            <person name="Takahashi F."/>
            <person name="Nishimura Y."/>
            <person name="Kawachi M."/>
            <person name="Noguchi H."/>
            <person name="Minakuchi Y."/>
            <person name="Umen J.G."/>
            <person name="Toyoda A."/>
            <person name="Nozaki H."/>
        </authorList>
    </citation>
    <scope>NUCLEOTIDE SEQUENCE</scope>
    <source>
        <strain evidence="4">NIES-3780</strain>
    </source>
</reference>
<comment type="similarity">
    <text evidence="1">Belongs to the biotin--protein ligase family.</text>
</comment>
<sequence>MPNFNLSPLRYHICLAPNWGAPLRTSLYAPRYQPVAPTTRAEEACRLALSPVRSSLSRAIGGSLLSPGSATQSSPLSSVMARAEDDKVPIFAFCRTRDDAAKVQEAANEVAVATSLVSTKGPTPILHLGLDYAPPCDAPTIDAARCCQRLAQSVSKGGTRTMGRVLLAAATLGSTQELLRTLGPILGDGAVVVADCQTSGKGRGGNQWTSPIGCLMFSAVRRLRVASPVQAPFINYLVCLAVTRGVQKALQESGLPALDLRIKWPNDIYAGGLKVAGALIHTTWQGGWFNVIAGIGLNVNNRTPTTCLDELLERAASERTTCEGETGGNGCVHGEANQAQTYISRESVLTSILASLEEVYDTFEQQGFAPLEPEYLATWLHSGQVLDVDESDTTTSVVGATNASRRITRVTIRGLSSSGFLLAEDAGGSWYELTPDGNSLDMMQGLIRRKLQ</sequence>
<dbReference type="PANTHER" id="PTHR12835:SF5">
    <property type="entry name" value="BIOTIN--PROTEIN LIGASE"/>
    <property type="match status" value="1"/>
</dbReference>
<keyword evidence="2" id="KW-0436">Ligase</keyword>
<keyword evidence="5" id="KW-1185">Reference proteome</keyword>
<gene>
    <name evidence="4" type="ORF">Vafri_14268</name>
</gene>
<comment type="caution">
    <text evidence="4">The sequence shown here is derived from an EMBL/GenBank/DDBJ whole genome shotgun (WGS) entry which is preliminary data.</text>
</comment>
<evidence type="ECO:0000256" key="1">
    <source>
        <dbReference type="ARBA" id="ARBA00009934"/>
    </source>
</evidence>
<dbReference type="PANTHER" id="PTHR12835">
    <property type="entry name" value="BIOTIN PROTEIN LIGASE"/>
    <property type="match status" value="1"/>
</dbReference>
<dbReference type="Pfam" id="PF03099">
    <property type="entry name" value="BPL_LplA_LipB"/>
    <property type="match status" value="1"/>
</dbReference>
<protein>
    <recommendedName>
        <fullName evidence="3">BPL/LPL catalytic domain-containing protein</fullName>
    </recommendedName>
</protein>
<dbReference type="GO" id="GO:0004077">
    <property type="term" value="F:biotin--[biotin carboxyl-carrier protein] ligase activity"/>
    <property type="evidence" value="ECO:0007669"/>
    <property type="project" value="InterPro"/>
</dbReference>
<dbReference type="InterPro" id="IPR045864">
    <property type="entry name" value="aa-tRNA-synth_II/BPL/LPL"/>
</dbReference>
<evidence type="ECO:0000313" key="4">
    <source>
        <dbReference type="EMBL" id="GIL59401.1"/>
    </source>
</evidence>
<evidence type="ECO:0000313" key="5">
    <source>
        <dbReference type="Proteomes" id="UP000747399"/>
    </source>
</evidence>
<dbReference type="Proteomes" id="UP000747399">
    <property type="component" value="Unassembled WGS sequence"/>
</dbReference>
<organism evidence="4 5">
    <name type="scientific">Volvox africanus</name>
    <dbReference type="NCBI Taxonomy" id="51714"/>
    <lineage>
        <taxon>Eukaryota</taxon>
        <taxon>Viridiplantae</taxon>
        <taxon>Chlorophyta</taxon>
        <taxon>core chlorophytes</taxon>
        <taxon>Chlorophyceae</taxon>
        <taxon>CS clade</taxon>
        <taxon>Chlamydomonadales</taxon>
        <taxon>Volvocaceae</taxon>
        <taxon>Volvox</taxon>
    </lineage>
</organism>
<dbReference type="GO" id="GO:0005737">
    <property type="term" value="C:cytoplasm"/>
    <property type="evidence" value="ECO:0007669"/>
    <property type="project" value="TreeGrafter"/>
</dbReference>
<dbReference type="Gene3D" id="3.30.930.10">
    <property type="entry name" value="Bira Bifunctional Protein, Domain 2"/>
    <property type="match status" value="1"/>
</dbReference>
<dbReference type="SUPFAM" id="SSF55681">
    <property type="entry name" value="Class II aaRS and biotin synthetases"/>
    <property type="match status" value="1"/>
</dbReference>
<dbReference type="InterPro" id="IPR004408">
    <property type="entry name" value="Biotin_CoA_COase_ligase"/>
</dbReference>
<dbReference type="AlphaFoldDB" id="A0A8J4F4I2"/>
<evidence type="ECO:0000256" key="2">
    <source>
        <dbReference type="ARBA" id="ARBA00022598"/>
    </source>
</evidence>
<dbReference type="PROSITE" id="PS51733">
    <property type="entry name" value="BPL_LPL_CATALYTIC"/>
    <property type="match status" value="1"/>
</dbReference>
<dbReference type="EMBL" id="BNCO01000034">
    <property type="protein sequence ID" value="GIL59401.1"/>
    <property type="molecule type" value="Genomic_DNA"/>
</dbReference>
<accession>A0A8J4F4I2</accession>
<name>A0A8J4F4I2_9CHLO</name>
<dbReference type="InterPro" id="IPR004143">
    <property type="entry name" value="BPL_LPL_catalytic"/>
</dbReference>
<feature type="domain" description="BPL/LPL catalytic" evidence="3">
    <location>
        <begin position="151"/>
        <end position="364"/>
    </location>
</feature>
<evidence type="ECO:0000259" key="3">
    <source>
        <dbReference type="PROSITE" id="PS51733"/>
    </source>
</evidence>
<dbReference type="CDD" id="cd16442">
    <property type="entry name" value="BPL"/>
    <property type="match status" value="1"/>
</dbReference>
<proteinExistence type="inferred from homology"/>